<dbReference type="EMBL" id="WSRS01000005">
    <property type="protein sequence ID" value="MVX58278.1"/>
    <property type="molecule type" value="Genomic_DNA"/>
</dbReference>
<dbReference type="AlphaFoldDB" id="A0A7X3G6Y6"/>
<name>A0A7X3G6Y6_9STRE</name>
<protein>
    <submittedName>
        <fullName evidence="1">Uncharacterized protein</fullName>
    </submittedName>
</protein>
<proteinExistence type="predicted"/>
<dbReference type="Proteomes" id="UP000461595">
    <property type="component" value="Unassembled WGS sequence"/>
</dbReference>
<organism evidence="1 2">
    <name type="scientific">Streptococcus danieliae</name>
    <dbReference type="NCBI Taxonomy" id="747656"/>
    <lineage>
        <taxon>Bacteria</taxon>
        <taxon>Bacillati</taxon>
        <taxon>Bacillota</taxon>
        <taxon>Bacilli</taxon>
        <taxon>Lactobacillales</taxon>
        <taxon>Streptococcaceae</taxon>
        <taxon>Streptococcus</taxon>
    </lineage>
</organism>
<evidence type="ECO:0000313" key="1">
    <source>
        <dbReference type="EMBL" id="MVX58278.1"/>
    </source>
</evidence>
<sequence length="371" mass="44344">MPALSIYKYDKSNPNYGDDWTAISDIWDSFYGTVLTLEDYLEVENRYVKTIEKILRLFNIDSLEVRELSKYFSVQFQKRESLLNPKQCQLSQQLDNGLLLTGEAISEVARFNLREAVWCRLYSPNLQVHFGYDYYMYVQSMDEEKLEQCKQIIREMDLYYQEFSISPHQMEEEDIAPFTYTWGDGQTNPPGDYHHDLRISKDDPLNRSYTEWSHFDEIENGLDWEEYQAVEQKYLQLVLDFLEFFQINHLAVNGGLEFTSIQELGVPAHYFSPQEEALFQQLQEYDETVEDWTIESFMIPKEDFTTLFQLIFKGRFYAWINTDSITIQFDSSYRLYLSFYGHKKEVQQLVEKHGLYWQERQPPYKKAVGFR</sequence>
<reference evidence="1 2" key="1">
    <citation type="submission" date="2019-12" db="EMBL/GenBank/DDBJ databases">
        <title>Microbes associate with the intestines of laboratory mice.</title>
        <authorList>
            <person name="Navarre W."/>
            <person name="Wong E."/>
        </authorList>
    </citation>
    <scope>NUCLEOTIDE SEQUENCE [LARGE SCALE GENOMIC DNA]</scope>
    <source>
        <strain evidence="1 2">NM51_B2-22</strain>
    </source>
</reference>
<comment type="caution">
    <text evidence="1">The sequence shown here is derived from an EMBL/GenBank/DDBJ whole genome shotgun (WGS) entry which is preliminary data.</text>
</comment>
<accession>A0A7X3G6Y6</accession>
<dbReference type="RefSeq" id="WP_160332106.1">
    <property type="nucleotide sequence ID" value="NZ_WSRS01000005.1"/>
</dbReference>
<gene>
    <name evidence="1" type="ORF">E5983_01135</name>
</gene>
<evidence type="ECO:0000313" key="2">
    <source>
        <dbReference type="Proteomes" id="UP000461595"/>
    </source>
</evidence>
<dbReference type="OrthoDB" id="286090at2"/>